<reference evidence="2" key="1">
    <citation type="submission" date="2016-10" db="EMBL/GenBank/DDBJ databases">
        <authorList>
            <person name="Varghese N."/>
            <person name="Submissions S."/>
        </authorList>
    </citation>
    <scope>NUCLEOTIDE SEQUENCE [LARGE SCALE GENOMIC DNA]</scope>
    <source>
        <strain evidence="2">DSM 22002</strain>
    </source>
</reference>
<organism evidence="1 2">
    <name type="scientific">Agrococcus jejuensis</name>
    <dbReference type="NCBI Taxonomy" id="399736"/>
    <lineage>
        <taxon>Bacteria</taxon>
        <taxon>Bacillati</taxon>
        <taxon>Actinomycetota</taxon>
        <taxon>Actinomycetes</taxon>
        <taxon>Micrococcales</taxon>
        <taxon>Microbacteriaceae</taxon>
        <taxon>Agrococcus</taxon>
    </lineage>
</organism>
<gene>
    <name evidence="1" type="ORF">SAMN04489720_1147</name>
</gene>
<dbReference type="EMBL" id="LT629695">
    <property type="protein sequence ID" value="SDH39758.1"/>
    <property type="molecule type" value="Genomic_DNA"/>
</dbReference>
<proteinExistence type="predicted"/>
<dbReference type="RefSeq" id="WP_092503245.1">
    <property type="nucleotide sequence ID" value="NZ_LT629695.1"/>
</dbReference>
<sequence>MALFDPADARALTERERSTLHAAITQGSSIGYHGRPGPEITPAMRRGWLSRLDVLQAVSNCACGCASVSLLPSDATAGVPGEDRDLDAMSGSVHLHVRIVDGVPFWIEVTENDAKPALPELPPVDEWTWLR</sequence>
<keyword evidence="2" id="KW-1185">Reference proteome</keyword>
<evidence type="ECO:0000313" key="2">
    <source>
        <dbReference type="Proteomes" id="UP000198822"/>
    </source>
</evidence>
<name>A0A1G8C389_9MICO</name>
<dbReference type="Proteomes" id="UP000198822">
    <property type="component" value="Chromosome I"/>
</dbReference>
<dbReference type="AlphaFoldDB" id="A0A1G8C389"/>
<evidence type="ECO:0000313" key="1">
    <source>
        <dbReference type="EMBL" id="SDH39758.1"/>
    </source>
</evidence>
<accession>A0A1G8C389</accession>
<protein>
    <submittedName>
        <fullName evidence="1">Uncharacterized protein</fullName>
    </submittedName>
</protein>